<evidence type="ECO:0000313" key="7">
    <source>
        <dbReference type="EMBL" id="OXU31790.1"/>
    </source>
</evidence>
<dbReference type="OrthoDB" id="9971251at2759"/>
<reference evidence="7 8" key="1">
    <citation type="journal article" date="2017" name="Curr. Biol.">
        <title>The Evolution of Venom by Co-option of Single-Copy Genes.</title>
        <authorList>
            <person name="Martinson E.O."/>
            <person name="Mrinalini"/>
            <person name="Kelkar Y.D."/>
            <person name="Chang C.H."/>
            <person name="Werren J.H."/>
        </authorList>
    </citation>
    <scope>NUCLEOTIDE SEQUENCE [LARGE SCALE GENOMIC DNA]</scope>
    <source>
        <strain evidence="7 8">Alberta</strain>
        <tissue evidence="7">Whole body</tissue>
    </source>
</reference>
<accession>A0A232FMP5</accession>
<protein>
    <recommendedName>
        <fullName evidence="6">CUB domain-containing protein</fullName>
    </recommendedName>
</protein>
<dbReference type="InterPro" id="IPR002172">
    <property type="entry name" value="LDrepeatLR_classA_rpt"/>
</dbReference>
<keyword evidence="5" id="KW-0472">Membrane</keyword>
<dbReference type="SMART" id="SM00042">
    <property type="entry name" value="CUB"/>
    <property type="match status" value="2"/>
</dbReference>
<dbReference type="Gene3D" id="2.60.120.290">
    <property type="entry name" value="Spermadhesin, CUB domain"/>
    <property type="match status" value="2"/>
</dbReference>
<feature type="region of interest" description="Disordered" evidence="4">
    <location>
        <begin position="783"/>
        <end position="842"/>
    </location>
</feature>
<proteinExistence type="predicted"/>
<dbReference type="AlphaFoldDB" id="A0A232FMP5"/>
<dbReference type="PANTHER" id="PTHR24251">
    <property type="entry name" value="OVOCHYMASE-RELATED"/>
    <property type="match status" value="1"/>
</dbReference>
<feature type="domain" description="CUB" evidence="6">
    <location>
        <begin position="263"/>
        <end position="384"/>
    </location>
</feature>
<dbReference type="FunFam" id="2.60.120.290:FF:000005">
    <property type="entry name" value="Procollagen C-endopeptidase enhancer 1"/>
    <property type="match status" value="1"/>
</dbReference>
<comment type="caution">
    <text evidence="3">Lacks conserved residue(s) required for the propagation of feature annotation.</text>
</comment>
<evidence type="ECO:0000256" key="1">
    <source>
        <dbReference type="ARBA" id="ARBA00022737"/>
    </source>
</evidence>
<dbReference type="InterPro" id="IPR000859">
    <property type="entry name" value="CUB_dom"/>
</dbReference>
<feature type="transmembrane region" description="Helical" evidence="5">
    <location>
        <begin position="446"/>
        <end position="469"/>
    </location>
</feature>
<name>A0A232FMP5_9HYME</name>
<evidence type="ECO:0000256" key="5">
    <source>
        <dbReference type="SAM" id="Phobius"/>
    </source>
</evidence>
<dbReference type="PROSITE" id="PS50068">
    <property type="entry name" value="LDLRA_2"/>
    <property type="match status" value="1"/>
</dbReference>
<keyword evidence="1" id="KW-0677">Repeat</keyword>
<dbReference type="CDD" id="cd00041">
    <property type="entry name" value="CUB"/>
    <property type="match status" value="2"/>
</dbReference>
<keyword evidence="5" id="KW-1133">Transmembrane helix</keyword>
<dbReference type="PROSITE" id="PS01180">
    <property type="entry name" value="CUB"/>
    <property type="match status" value="2"/>
</dbReference>
<keyword evidence="5" id="KW-0812">Transmembrane</keyword>
<dbReference type="SUPFAM" id="SSF49854">
    <property type="entry name" value="Spermadhesin, CUB domain"/>
    <property type="match status" value="2"/>
</dbReference>
<gene>
    <name evidence="7" type="ORF">TSAR_009458</name>
</gene>
<evidence type="ECO:0000259" key="6">
    <source>
        <dbReference type="PROSITE" id="PS01180"/>
    </source>
</evidence>
<feature type="region of interest" description="Disordered" evidence="4">
    <location>
        <begin position="509"/>
        <end position="533"/>
    </location>
</feature>
<dbReference type="STRING" id="543379.A0A232FMP5"/>
<feature type="compositionally biased region" description="Basic and acidic residues" evidence="4">
    <location>
        <begin position="783"/>
        <end position="802"/>
    </location>
</feature>
<dbReference type="CDD" id="cd00112">
    <property type="entry name" value="LDLa"/>
    <property type="match status" value="1"/>
</dbReference>
<dbReference type="Proteomes" id="UP000215335">
    <property type="component" value="Unassembled WGS sequence"/>
</dbReference>
<evidence type="ECO:0000256" key="4">
    <source>
        <dbReference type="SAM" id="MobiDB-lite"/>
    </source>
</evidence>
<organism evidence="7 8">
    <name type="scientific">Trichomalopsis sarcophagae</name>
    <dbReference type="NCBI Taxonomy" id="543379"/>
    <lineage>
        <taxon>Eukaryota</taxon>
        <taxon>Metazoa</taxon>
        <taxon>Ecdysozoa</taxon>
        <taxon>Arthropoda</taxon>
        <taxon>Hexapoda</taxon>
        <taxon>Insecta</taxon>
        <taxon>Pterygota</taxon>
        <taxon>Neoptera</taxon>
        <taxon>Endopterygota</taxon>
        <taxon>Hymenoptera</taxon>
        <taxon>Apocrita</taxon>
        <taxon>Proctotrupomorpha</taxon>
        <taxon>Chalcidoidea</taxon>
        <taxon>Pteromalidae</taxon>
        <taxon>Pteromalinae</taxon>
        <taxon>Trichomalopsis</taxon>
    </lineage>
</organism>
<keyword evidence="8" id="KW-1185">Reference proteome</keyword>
<dbReference type="Pfam" id="PF00431">
    <property type="entry name" value="CUB"/>
    <property type="match status" value="2"/>
</dbReference>
<evidence type="ECO:0000256" key="2">
    <source>
        <dbReference type="ARBA" id="ARBA00023157"/>
    </source>
</evidence>
<comment type="caution">
    <text evidence="7">The sequence shown here is derived from an EMBL/GenBank/DDBJ whole genome shotgun (WGS) entry which is preliminary data.</text>
</comment>
<feature type="domain" description="CUB" evidence="6">
    <location>
        <begin position="135"/>
        <end position="250"/>
    </location>
</feature>
<evidence type="ECO:0000256" key="3">
    <source>
        <dbReference type="PROSITE-ProRule" id="PRU00124"/>
    </source>
</evidence>
<keyword evidence="2" id="KW-1015">Disulfide bond</keyword>
<sequence>MNFINIRNYKTFEESPRTFSNGPHNYIKPVEFEIENPVVRPKTIKTREKSGLTSDTCSVSACAGSEREKSPAVGLEPHGITSTAVASTTTAGMPLQAAFHRRWTTLSKASYSTEIDESIMNFTSRYRRKVDHEACVKFEEGDPYKQEFFSPGYPDRYPKDIDCYKVLEADPGMVLRVEFRDSFELEEHEKCENDYLDVHDGKYGYSRRLGKFCRAFPFPEITSSTRYLWLHFRSDGSIQGTGFRAVWKMIPRPTVKTPEPEECILNVTNHLEYIIRTSEIADRKKLAAEQGTEIDCVWNITVPEGYKIQITFPIFTLDKPNECDINYVQVFDKQPTMLNNPKIIQTFCGSIADLVTSADREAYLRFYVTKSAINSTFEAIMTAIREKGSGKDKDKGCTDDEFDCQDACISGNLRCNGRANCRFRFDEDPDICNKVNTGLDLHAPHVIIIIVVFTSILSGLVMVGLYNFIKVVIRDGRIIKGNYRESREKSLDELGRKSNPMIEPCTEIGGSDHHQHHHRHRHSSESPSLEVLANPKEQVSSVTVIDRDYARKRRSVSRVSLEVCDIHQSNNDSNATTERLQKETRDMEVQTRESIFDTGFILKPTAHPAFTTFGFQTPVSSRKQSLEYHPDHHYHHHAHPHHHAQPFTYHHHHHHLHRQEPGPCLQHSSTPPIVPAPHGFSGHGSVLYQPQDLAFLQRLGEATSPKRMATGVAGETELLNLSPSKYMVRQKTVGSGENYGFIFGADDNNSSEHTGSSATSSIRFGTAKPVKCPQVADSRFKTEAVIEVDQKRPDDHPREHESTQAQDSSVLTPSEKPEKPPGGGSLEASKASLVDDSAVVAS</sequence>
<evidence type="ECO:0000313" key="8">
    <source>
        <dbReference type="Proteomes" id="UP000215335"/>
    </source>
</evidence>
<dbReference type="EMBL" id="NNAY01000030">
    <property type="protein sequence ID" value="OXU31790.1"/>
    <property type="molecule type" value="Genomic_DNA"/>
</dbReference>
<dbReference type="PANTHER" id="PTHR24251:SF28">
    <property type="entry name" value="NEUROPILIN AND TOLLOID-LIKE, ISOFORM B"/>
    <property type="match status" value="1"/>
</dbReference>
<dbReference type="InterPro" id="IPR035914">
    <property type="entry name" value="Sperma_CUB_dom_sf"/>
</dbReference>
<feature type="compositionally biased region" description="Polar residues" evidence="4">
    <location>
        <begin position="803"/>
        <end position="812"/>
    </location>
</feature>